<dbReference type="SMART" id="SM00247">
    <property type="entry name" value="XTALbg"/>
    <property type="match status" value="2"/>
</dbReference>
<comment type="function">
    <text evidence="1">Crystallins are the dominant structural components of the vertebrate eye lens.</text>
</comment>
<dbReference type="Pfam" id="PF00030">
    <property type="entry name" value="Crystall"/>
    <property type="match status" value="2"/>
</dbReference>
<dbReference type="GO" id="GO:0005212">
    <property type="term" value="F:structural constituent of eye lens"/>
    <property type="evidence" value="ECO:0007669"/>
    <property type="project" value="UniProtKB-KW"/>
</dbReference>
<dbReference type="SUPFAM" id="SSF49695">
    <property type="entry name" value="gamma-Crystallin-like"/>
    <property type="match status" value="1"/>
</dbReference>
<dbReference type="PANTHER" id="PTHR11818">
    <property type="entry name" value="BETA/GAMMA CRYSTALLIN"/>
    <property type="match status" value="1"/>
</dbReference>
<feature type="domain" description="Beta/gamma crystallin 'Greek key'" evidence="5">
    <location>
        <begin position="2"/>
        <end position="42"/>
    </location>
</feature>
<reference evidence="6" key="1">
    <citation type="submission" date="2025-08" db="UniProtKB">
        <authorList>
            <consortium name="Ensembl"/>
        </authorList>
    </citation>
    <scope>IDENTIFICATION</scope>
</reference>
<evidence type="ECO:0000259" key="5">
    <source>
        <dbReference type="PROSITE" id="PS50915"/>
    </source>
</evidence>
<feature type="domain" description="Beta/gamma crystallin 'Greek key'" evidence="5">
    <location>
        <begin position="43"/>
        <end position="82"/>
    </location>
</feature>
<dbReference type="GO" id="GO:0002088">
    <property type="term" value="P:lens development in camera-type eye"/>
    <property type="evidence" value="ECO:0007669"/>
    <property type="project" value="TreeGrafter"/>
</dbReference>
<evidence type="ECO:0000256" key="3">
    <source>
        <dbReference type="ARBA" id="ARBA00022613"/>
    </source>
</evidence>
<dbReference type="InterPro" id="IPR011024">
    <property type="entry name" value="G_crystallin-like"/>
</dbReference>
<keyword evidence="3" id="KW-0273">Eye lens protein</keyword>
<evidence type="ECO:0000256" key="4">
    <source>
        <dbReference type="ARBA" id="ARBA00022737"/>
    </source>
</evidence>
<dbReference type="GeneTree" id="ENSGT01000000217556"/>
<evidence type="ECO:0000313" key="7">
    <source>
        <dbReference type="Proteomes" id="UP000694569"/>
    </source>
</evidence>
<dbReference type="Proteomes" id="UP000694569">
    <property type="component" value="Unplaced"/>
</dbReference>
<feature type="domain" description="Beta/gamma crystallin 'Greek key'" evidence="5">
    <location>
        <begin position="88"/>
        <end position="128"/>
    </location>
</feature>
<proteinExistence type="inferred from homology"/>
<dbReference type="Ensembl" id="ENSLLET00000020569.1">
    <property type="protein sequence ID" value="ENSLLEP00000019791.1"/>
    <property type="gene ID" value="ENSLLEG00000012554.1"/>
</dbReference>
<dbReference type="InterPro" id="IPR050252">
    <property type="entry name" value="Beta/Gamma-Crystallin"/>
</dbReference>
<evidence type="ECO:0000256" key="2">
    <source>
        <dbReference type="ARBA" id="ARBA00009646"/>
    </source>
</evidence>
<sequence>MSRIELFAERDFLGNSMTLDADTPNLTLKGFNDVTKSMRVIGEPWVVFQHINYEGEFNLYRPGNYNSLGGFEDMISSVRKVSGGLDNPEIILYEHTNYGGRSVTLTNNAEDLRTYGFNDTTSSHKMIRGAGVLYEHIHFQGKKMVTLPGDNVPDYVPLGWNDAASSCHVRRLQKLDGADFIIPGSLIWIFVSRQKQHIITLIIYVFIDDPGSTNHSV</sequence>
<dbReference type="PANTHER" id="PTHR11818:SF103">
    <property type="entry name" value="BETA_GAMMA CRYSTALLIN 'GREEK KEY' DOMAIN-CONTAINING PROTEIN"/>
    <property type="match status" value="1"/>
</dbReference>
<dbReference type="GO" id="GO:0007601">
    <property type="term" value="P:visual perception"/>
    <property type="evidence" value="ECO:0007669"/>
    <property type="project" value="TreeGrafter"/>
</dbReference>
<name>A0A8C5N0J5_9ANUR</name>
<dbReference type="InterPro" id="IPR001064">
    <property type="entry name" value="Beta/gamma_crystallin"/>
</dbReference>
<organism evidence="6 7">
    <name type="scientific">Leptobrachium leishanense</name>
    <name type="common">Leishan spiny toad</name>
    <dbReference type="NCBI Taxonomy" id="445787"/>
    <lineage>
        <taxon>Eukaryota</taxon>
        <taxon>Metazoa</taxon>
        <taxon>Chordata</taxon>
        <taxon>Craniata</taxon>
        <taxon>Vertebrata</taxon>
        <taxon>Euteleostomi</taxon>
        <taxon>Amphibia</taxon>
        <taxon>Batrachia</taxon>
        <taxon>Anura</taxon>
        <taxon>Pelobatoidea</taxon>
        <taxon>Megophryidae</taxon>
        <taxon>Leptobrachium</taxon>
    </lineage>
</organism>
<comment type="similarity">
    <text evidence="2">Belongs to the beta/gamma-crystallin family.</text>
</comment>
<dbReference type="PROSITE" id="PS50915">
    <property type="entry name" value="CRYSTALLIN_BETA_GAMMA"/>
    <property type="match status" value="3"/>
</dbReference>
<protein>
    <recommendedName>
        <fullName evidence="5">Beta/gamma crystallin 'Greek key' domain-containing protein</fullName>
    </recommendedName>
</protein>
<keyword evidence="4" id="KW-0677">Repeat</keyword>
<accession>A0A8C5N0J5</accession>
<evidence type="ECO:0000313" key="6">
    <source>
        <dbReference type="Ensembl" id="ENSLLEP00000019791.1"/>
    </source>
</evidence>
<dbReference type="Gene3D" id="2.60.20.10">
    <property type="entry name" value="Crystallins"/>
    <property type="match status" value="2"/>
</dbReference>
<reference evidence="6" key="2">
    <citation type="submission" date="2025-09" db="UniProtKB">
        <authorList>
            <consortium name="Ensembl"/>
        </authorList>
    </citation>
    <scope>IDENTIFICATION</scope>
</reference>
<evidence type="ECO:0000256" key="1">
    <source>
        <dbReference type="ARBA" id="ARBA00003689"/>
    </source>
</evidence>
<dbReference type="AlphaFoldDB" id="A0A8C5N0J5"/>
<keyword evidence="7" id="KW-1185">Reference proteome</keyword>